<evidence type="ECO:0000313" key="4">
    <source>
        <dbReference type="Proteomes" id="UP000252174"/>
    </source>
</evidence>
<evidence type="ECO:0000256" key="1">
    <source>
        <dbReference type="SAM" id="MobiDB-lite"/>
    </source>
</evidence>
<feature type="chain" id="PRO_5016992287" evidence="2">
    <location>
        <begin position="30"/>
        <end position="267"/>
    </location>
</feature>
<organism evidence="3 4">
    <name type="scientific">Extensimonas vulgaris</name>
    <dbReference type="NCBI Taxonomy" id="1031594"/>
    <lineage>
        <taxon>Bacteria</taxon>
        <taxon>Pseudomonadati</taxon>
        <taxon>Pseudomonadota</taxon>
        <taxon>Betaproteobacteria</taxon>
        <taxon>Burkholderiales</taxon>
        <taxon>Comamonadaceae</taxon>
        <taxon>Extensimonas</taxon>
    </lineage>
</organism>
<feature type="region of interest" description="Disordered" evidence="1">
    <location>
        <begin position="216"/>
        <end position="267"/>
    </location>
</feature>
<sequence>MGFIFLRIHRIAWAALAVALAGCSNLAPAPVPLLDYQPEAFNADAFSRHYEAPPGRTCEAVRRALLSQGYELTSATAHQVTARKYFQPDPQHHVQLEFRAVCVPERDSPDTSVAFISGVEDQYVARKAKESASVGVASLASLSLPIEGGMDAMVKVSSKTVTDPDLYDRLFTLVSANLDQAVDAPAIPATVASAPAPASSQHGAAAAAATVQPASIAAPPASPHPTPQASGASGASGAMLTQATETSPPPAPSEVAPPNPSSTQIVR</sequence>
<dbReference type="InterPro" id="IPR018718">
    <property type="entry name" value="DUF2242"/>
</dbReference>
<gene>
    <name evidence="3" type="ORF">DFR45_10688</name>
</gene>
<comment type="caution">
    <text evidence="3">The sequence shown here is derived from an EMBL/GenBank/DDBJ whole genome shotgun (WGS) entry which is preliminary data.</text>
</comment>
<proteinExistence type="predicted"/>
<protein>
    <submittedName>
        <fullName evidence="3">Uncharacterized protein DUF2242</fullName>
    </submittedName>
</protein>
<dbReference type="PROSITE" id="PS51257">
    <property type="entry name" value="PROKAR_LIPOPROTEIN"/>
    <property type="match status" value="1"/>
</dbReference>
<keyword evidence="2" id="KW-0732">Signal</keyword>
<dbReference type="EMBL" id="QPJU01000006">
    <property type="protein sequence ID" value="RCX09200.1"/>
    <property type="molecule type" value="Genomic_DNA"/>
</dbReference>
<evidence type="ECO:0000313" key="3">
    <source>
        <dbReference type="EMBL" id="RCX09200.1"/>
    </source>
</evidence>
<reference evidence="3 4" key="1">
    <citation type="submission" date="2018-07" db="EMBL/GenBank/DDBJ databases">
        <title>Genomic Encyclopedia of Type Strains, Phase IV (KMG-IV): sequencing the most valuable type-strain genomes for metagenomic binning, comparative biology and taxonomic classification.</title>
        <authorList>
            <person name="Goeker M."/>
        </authorList>
    </citation>
    <scope>NUCLEOTIDE SEQUENCE [LARGE SCALE GENOMIC DNA]</scope>
    <source>
        <strain evidence="3 4">DSM 100911</strain>
    </source>
</reference>
<dbReference type="OrthoDB" id="8588389at2"/>
<dbReference type="Pfam" id="PF10001">
    <property type="entry name" value="DUF2242"/>
    <property type="match status" value="1"/>
</dbReference>
<name>A0A369AIM4_9BURK</name>
<feature type="compositionally biased region" description="Pro residues" evidence="1">
    <location>
        <begin position="247"/>
        <end position="260"/>
    </location>
</feature>
<evidence type="ECO:0000256" key="2">
    <source>
        <dbReference type="SAM" id="SignalP"/>
    </source>
</evidence>
<keyword evidence="4" id="KW-1185">Reference proteome</keyword>
<feature type="compositionally biased region" description="Low complexity" evidence="1">
    <location>
        <begin position="227"/>
        <end position="238"/>
    </location>
</feature>
<dbReference type="AlphaFoldDB" id="A0A369AIM4"/>
<accession>A0A369AIM4</accession>
<dbReference type="Proteomes" id="UP000252174">
    <property type="component" value="Unassembled WGS sequence"/>
</dbReference>
<dbReference type="RefSeq" id="WP_114483537.1">
    <property type="nucleotide sequence ID" value="NZ_QPJU01000006.1"/>
</dbReference>
<feature type="signal peptide" evidence="2">
    <location>
        <begin position="1"/>
        <end position="29"/>
    </location>
</feature>